<protein>
    <submittedName>
        <fullName evidence="2">Uncharacterized protein</fullName>
    </submittedName>
</protein>
<feature type="region of interest" description="Disordered" evidence="1">
    <location>
        <begin position="132"/>
        <end position="162"/>
    </location>
</feature>
<organism evidence="2 3">
    <name type="scientific">Sphaceloma murrayae</name>
    <dbReference type="NCBI Taxonomy" id="2082308"/>
    <lineage>
        <taxon>Eukaryota</taxon>
        <taxon>Fungi</taxon>
        <taxon>Dikarya</taxon>
        <taxon>Ascomycota</taxon>
        <taxon>Pezizomycotina</taxon>
        <taxon>Dothideomycetes</taxon>
        <taxon>Dothideomycetidae</taxon>
        <taxon>Myriangiales</taxon>
        <taxon>Elsinoaceae</taxon>
        <taxon>Sphaceloma</taxon>
    </lineage>
</organism>
<dbReference type="Proteomes" id="UP000243797">
    <property type="component" value="Unassembled WGS sequence"/>
</dbReference>
<dbReference type="OrthoDB" id="10671724at2759"/>
<dbReference type="EMBL" id="NKHZ01000068">
    <property type="protein sequence ID" value="PNS15762.1"/>
    <property type="molecule type" value="Genomic_DNA"/>
</dbReference>
<gene>
    <name evidence="2" type="ORF">CAC42_4214</name>
</gene>
<dbReference type="InParanoid" id="A0A2K1QLC7"/>
<keyword evidence="3" id="KW-1185">Reference proteome</keyword>
<evidence type="ECO:0000256" key="1">
    <source>
        <dbReference type="SAM" id="MobiDB-lite"/>
    </source>
</evidence>
<proteinExistence type="predicted"/>
<reference evidence="2 3" key="1">
    <citation type="submission" date="2017-06" db="EMBL/GenBank/DDBJ databases">
        <title>Draft genome sequence of a variant of Elsinoe murrayae.</title>
        <authorList>
            <person name="Cheng Q."/>
        </authorList>
    </citation>
    <scope>NUCLEOTIDE SEQUENCE [LARGE SCALE GENOMIC DNA]</scope>
    <source>
        <strain evidence="2 3">CQ-2017a</strain>
    </source>
</reference>
<dbReference type="AlphaFoldDB" id="A0A2K1QLC7"/>
<name>A0A2K1QLC7_9PEZI</name>
<accession>A0A2K1QLC7</accession>
<comment type="caution">
    <text evidence="2">The sequence shown here is derived from an EMBL/GenBank/DDBJ whole genome shotgun (WGS) entry which is preliminary data.</text>
</comment>
<evidence type="ECO:0000313" key="2">
    <source>
        <dbReference type="EMBL" id="PNS15762.1"/>
    </source>
</evidence>
<sequence>MNHSCQSQGLHEYFMATDARYRALDARESYHSHSRGLHYHGPTHASNVHRSNGAILRVIQGHYNEYYSNISPRRSGVTNQGSSTYIEEIPIFYTPPHSATGSSLHTDPSILVPNTRSSIPSSHFHPESLRALEGAPASPSRESTTAHDPFRTPTTSRSALPLYDHSGREAQYTLAPTSHPLQSAPVIPLHQSTAFNRNYDPPCPLDRVRRTDRFDPNDGFMSASLYGGDTPRSSRALHAGVGPYLGDVEAFESQEALEPRFGGREVEIIEQGGRVLKGRFLLGGDRF</sequence>
<evidence type="ECO:0000313" key="3">
    <source>
        <dbReference type="Proteomes" id="UP000243797"/>
    </source>
</evidence>